<dbReference type="EMBL" id="SJKD01000004">
    <property type="protein sequence ID" value="TCC48599.1"/>
    <property type="molecule type" value="Genomic_DNA"/>
</dbReference>
<reference evidence="5 6" key="1">
    <citation type="submission" date="2019-02" db="EMBL/GenBank/DDBJ databases">
        <title>Kribbella capetownensis sp. nov. and Kribbella speibonae sp. nov., isolated from soil.</title>
        <authorList>
            <person name="Curtis S.M."/>
            <person name="Norton I."/>
            <person name="Everest G.J."/>
            <person name="Meyers P.R."/>
        </authorList>
    </citation>
    <scope>NUCLEOTIDE SEQUENCE [LARGE SCALE GENOMIC DNA]</scope>
    <source>
        <strain evidence="5 6">YM53</strain>
    </source>
</reference>
<keyword evidence="3" id="KW-0949">S-adenosyl-L-methionine</keyword>
<comment type="caution">
    <text evidence="5">The sequence shown here is derived from an EMBL/GenBank/DDBJ whole genome shotgun (WGS) entry which is preliminary data.</text>
</comment>
<dbReference type="SUPFAM" id="SSF53335">
    <property type="entry name" value="S-adenosyl-L-methionine-dependent methyltransferases"/>
    <property type="match status" value="1"/>
</dbReference>
<evidence type="ECO:0000256" key="2">
    <source>
        <dbReference type="ARBA" id="ARBA00022679"/>
    </source>
</evidence>
<evidence type="ECO:0000313" key="5">
    <source>
        <dbReference type="EMBL" id="TCC48599.1"/>
    </source>
</evidence>
<feature type="domain" description="Methyltransferase" evidence="4">
    <location>
        <begin position="45"/>
        <end position="131"/>
    </location>
</feature>
<keyword evidence="2 5" id="KW-0808">Transferase</keyword>
<dbReference type="OrthoDB" id="7062303at2"/>
<dbReference type="PANTHER" id="PTHR43464">
    <property type="entry name" value="METHYLTRANSFERASE"/>
    <property type="match status" value="1"/>
</dbReference>
<evidence type="ECO:0000313" key="6">
    <source>
        <dbReference type="Proteomes" id="UP000293342"/>
    </source>
</evidence>
<proteinExistence type="predicted"/>
<name>A0A4R0JPA9_9ACTN</name>
<organism evidence="5 6">
    <name type="scientific">Kribbella capetownensis</name>
    <dbReference type="NCBI Taxonomy" id="1572659"/>
    <lineage>
        <taxon>Bacteria</taxon>
        <taxon>Bacillati</taxon>
        <taxon>Actinomycetota</taxon>
        <taxon>Actinomycetes</taxon>
        <taxon>Propionibacteriales</taxon>
        <taxon>Kribbellaceae</taxon>
        <taxon>Kribbella</taxon>
    </lineage>
</organism>
<dbReference type="CDD" id="cd02440">
    <property type="entry name" value="AdoMet_MTases"/>
    <property type="match status" value="1"/>
</dbReference>
<dbReference type="RefSeq" id="WP_131514844.1">
    <property type="nucleotide sequence ID" value="NZ_SJKD01000004.1"/>
</dbReference>
<evidence type="ECO:0000256" key="1">
    <source>
        <dbReference type="ARBA" id="ARBA00022603"/>
    </source>
</evidence>
<dbReference type="Pfam" id="PF13649">
    <property type="entry name" value="Methyltransf_25"/>
    <property type="match status" value="1"/>
</dbReference>
<accession>A0A4R0JPA9</accession>
<dbReference type="Proteomes" id="UP000293342">
    <property type="component" value="Unassembled WGS sequence"/>
</dbReference>
<dbReference type="AlphaFoldDB" id="A0A4R0JPA9"/>
<keyword evidence="1 5" id="KW-0489">Methyltransferase</keyword>
<evidence type="ECO:0000256" key="3">
    <source>
        <dbReference type="ARBA" id="ARBA00022691"/>
    </source>
</evidence>
<sequence length="223" mass="24284">MRVGQGGTGPGPHTPDGSAIELYEVTPAHGEDELINAAIEPGSSILELGCGTGRITRPLLALGHQVVAVDESPDMVARVTETETICSTIGDLRLDRRFDVVLMMSYLINVADDEERLRLLRTCAHHVRPGGAVLLQQQVPGMLRGPTVMVNDHRRLVVSDVEELPGNRQAATLTHTIGDRSWSQRILTQNLSDDQLSAQLTDAGLTLAEYLTPDKTWVRARPI</sequence>
<dbReference type="PANTHER" id="PTHR43464:SF19">
    <property type="entry name" value="UBIQUINONE BIOSYNTHESIS O-METHYLTRANSFERASE, MITOCHONDRIAL"/>
    <property type="match status" value="1"/>
</dbReference>
<dbReference type="InterPro" id="IPR041698">
    <property type="entry name" value="Methyltransf_25"/>
</dbReference>
<keyword evidence="6" id="KW-1185">Reference proteome</keyword>
<evidence type="ECO:0000259" key="4">
    <source>
        <dbReference type="Pfam" id="PF13649"/>
    </source>
</evidence>
<dbReference type="GO" id="GO:0032259">
    <property type="term" value="P:methylation"/>
    <property type="evidence" value="ECO:0007669"/>
    <property type="project" value="UniProtKB-KW"/>
</dbReference>
<dbReference type="InterPro" id="IPR029063">
    <property type="entry name" value="SAM-dependent_MTases_sf"/>
</dbReference>
<dbReference type="Gene3D" id="3.40.50.150">
    <property type="entry name" value="Vaccinia Virus protein VP39"/>
    <property type="match status" value="1"/>
</dbReference>
<protein>
    <submittedName>
        <fullName evidence="5">Class I SAM-dependent methyltransferase</fullName>
    </submittedName>
</protein>
<dbReference type="GO" id="GO:0008168">
    <property type="term" value="F:methyltransferase activity"/>
    <property type="evidence" value="ECO:0007669"/>
    <property type="project" value="UniProtKB-KW"/>
</dbReference>
<gene>
    <name evidence="5" type="ORF">E0H75_18595</name>
</gene>